<gene>
    <name evidence="2" type="ORF">RIF29_27087</name>
</gene>
<protein>
    <recommendedName>
        <fullName evidence="4">Secreted protein</fullName>
    </recommendedName>
</protein>
<keyword evidence="3" id="KW-1185">Reference proteome</keyword>
<accession>A0AAN9ENF8</accession>
<keyword evidence="1" id="KW-0732">Signal</keyword>
<dbReference type="EMBL" id="JAYWIO010000005">
    <property type="protein sequence ID" value="KAK7260789.1"/>
    <property type="molecule type" value="Genomic_DNA"/>
</dbReference>
<comment type="caution">
    <text evidence="2">The sequence shown here is derived from an EMBL/GenBank/DDBJ whole genome shotgun (WGS) entry which is preliminary data.</text>
</comment>
<evidence type="ECO:0000313" key="2">
    <source>
        <dbReference type="EMBL" id="KAK7260789.1"/>
    </source>
</evidence>
<organism evidence="2 3">
    <name type="scientific">Crotalaria pallida</name>
    <name type="common">Smooth rattlebox</name>
    <name type="synonym">Crotalaria striata</name>
    <dbReference type="NCBI Taxonomy" id="3830"/>
    <lineage>
        <taxon>Eukaryota</taxon>
        <taxon>Viridiplantae</taxon>
        <taxon>Streptophyta</taxon>
        <taxon>Embryophyta</taxon>
        <taxon>Tracheophyta</taxon>
        <taxon>Spermatophyta</taxon>
        <taxon>Magnoliopsida</taxon>
        <taxon>eudicotyledons</taxon>
        <taxon>Gunneridae</taxon>
        <taxon>Pentapetalae</taxon>
        <taxon>rosids</taxon>
        <taxon>fabids</taxon>
        <taxon>Fabales</taxon>
        <taxon>Fabaceae</taxon>
        <taxon>Papilionoideae</taxon>
        <taxon>50 kb inversion clade</taxon>
        <taxon>genistoids sensu lato</taxon>
        <taxon>core genistoids</taxon>
        <taxon>Crotalarieae</taxon>
        <taxon>Crotalaria</taxon>
    </lineage>
</organism>
<sequence length="103" mass="11310">MCSGAFCLVSLAIHFIDGLQIYSLFCLGQFGTPHGSYKRCKGDWRTVLGLMAEGIPVRVFGRSHVGKLRVMKTIHRDNLCSRGGDGSRSLVLDSNGTWFMALS</sequence>
<dbReference type="Proteomes" id="UP001372338">
    <property type="component" value="Unassembled WGS sequence"/>
</dbReference>
<reference evidence="2 3" key="1">
    <citation type="submission" date="2024-01" db="EMBL/GenBank/DDBJ databases">
        <title>The genomes of 5 underutilized Papilionoideae crops provide insights into root nodulation and disease resistanc.</title>
        <authorList>
            <person name="Yuan L."/>
        </authorList>
    </citation>
    <scope>NUCLEOTIDE SEQUENCE [LARGE SCALE GENOMIC DNA]</scope>
    <source>
        <strain evidence="2">ZHUSHIDOU_FW_LH</strain>
        <tissue evidence="2">Leaf</tissue>
    </source>
</reference>
<feature type="signal peptide" evidence="1">
    <location>
        <begin position="1"/>
        <end position="18"/>
    </location>
</feature>
<dbReference type="AlphaFoldDB" id="A0AAN9ENF8"/>
<evidence type="ECO:0000256" key="1">
    <source>
        <dbReference type="SAM" id="SignalP"/>
    </source>
</evidence>
<evidence type="ECO:0008006" key="4">
    <source>
        <dbReference type="Google" id="ProtNLM"/>
    </source>
</evidence>
<proteinExistence type="predicted"/>
<name>A0AAN9ENF8_CROPI</name>
<feature type="chain" id="PRO_5042969800" description="Secreted protein" evidence="1">
    <location>
        <begin position="19"/>
        <end position="103"/>
    </location>
</feature>
<evidence type="ECO:0000313" key="3">
    <source>
        <dbReference type="Proteomes" id="UP001372338"/>
    </source>
</evidence>